<accession>A0A8B8F6W7</accession>
<protein>
    <submittedName>
        <fullName evidence="2">Uncharacterized protein LOC112680619</fullName>
    </submittedName>
</protein>
<dbReference type="InterPro" id="IPR011990">
    <property type="entry name" value="TPR-like_helical_dom_sf"/>
</dbReference>
<gene>
    <name evidence="2" type="primary">LOC112680619</name>
</gene>
<keyword evidence="1" id="KW-1185">Reference proteome</keyword>
<dbReference type="AlphaFoldDB" id="A0A8B8F6W7"/>
<evidence type="ECO:0000313" key="2">
    <source>
        <dbReference type="RefSeq" id="XP_025406564.1"/>
    </source>
</evidence>
<dbReference type="InterPro" id="IPR019734">
    <property type="entry name" value="TPR_rpt"/>
</dbReference>
<organism evidence="1 2">
    <name type="scientific">Sipha flava</name>
    <name type="common">yellow sugarcane aphid</name>
    <dbReference type="NCBI Taxonomy" id="143950"/>
    <lineage>
        <taxon>Eukaryota</taxon>
        <taxon>Metazoa</taxon>
        <taxon>Ecdysozoa</taxon>
        <taxon>Arthropoda</taxon>
        <taxon>Hexapoda</taxon>
        <taxon>Insecta</taxon>
        <taxon>Pterygota</taxon>
        <taxon>Neoptera</taxon>
        <taxon>Paraneoptera</taxon>
        <taxon>Hemiptera</taxon>
        <taxon>Sternorrhyncha</taxon>
        <taxon>Aphidomorpha</taxon>
        <taxon>Aphidoidea</taxon>
        <taxon>Aphididae</taxon>
        <taxon>Sipha</taxon>
    </lineage>
</organism>
<proteinExistence type="predicted"/>
<dbReference type="Gene3D" id="1.25.40.10">
    <property type="entry name" value="Tetratricopeptide repeat domain"/>
    <property type="match status" value="1"/>
</dbReference>
<name>A0A8B8F6W7_9HEMI</name>
<evidence type="ECO:0000313" key="1">
    <source>
        <dbReference type="Proteomes" id="UP000694846"/>
    </source>
</evidence>
<dbReference type="RefSeq" id="XP_025406564.1">
    <property type="nucleotide sequence ID" value="XM_025550779.1"/>
</dbReference>
<dbReference type="GeneID" id="112680619"/>
<reference evidence="2" key="1">
    <citation type="submission" date="2025-08" db="UniProtKB">
        <authorList>
            <consortium name="RefSeq"/>
        </authorList>
    </citation>
    <scope>IDENTIFICATION</scope>
    <source>
        <tissue evidence="2">Whole body</tissue>
    </source>
</reference>
<dbReference type="Proteomes" id="UP000694846">
    <property type="component" value="Unplaced"/>
</dbReference>
<dbReference type="OrthoDB" id="6605071at2759"/>
<sequence>MNINEIMSSSSELFRKGKFIKCCELLQSSVDSCYLKNISLQNEVEFIILRNNLLICNCLKTLITIDTEYVSKMSEIINIAELYLYEKHIPLELRVNFVCNALHWYWWKPIDVLDYCYNKIMTIISECLHQVLYENGNSIANLSSFVNHEEDILNSLECLSNRFLSLKPILVVQCLEISQILLLVFLSRCSFDSLLVQFTVQFLDQFKTIAVVFKHKKFNQISNCFKFGLSKINVFLDIENIKTIIVSSHVSLCIKYVLENQHRQALCTLSTVDQYMDSNDELYCLMCYLKALVNFNLEEFEVTLYYLSEMVNCLMEPFIKSRYFLLLGRTHSKIGNSDLAITAFEKLKETKFNKIMAYYMSQHYEINNMQFTQIMVLENTLKENYDLRKDKHENCFNSYTTKALTILYPQPDLTERQLLYMTAKKKYEYSSYRVSASDYLNLLKLNKNDQYVSNLVTVPTNFMLQHEAVVVLIKAQEIELAFKMCQSLIGEFEPGCGLWKSDSFWADELNDYNFNVVGTMLLAETGLNKNTDTVLEALNKSYNCLYEKISYPTETNSHDKSIKILRQILIGKILLLKATVLSRLNNDDDCEAAFKKALTFNAGDEDIVYLYSKWLEHKGKLSQSMNVRDQFDQSKTNTVICDNFVMTYILENKHGLEDSIIGKSVIDDLFVSTDERAMEVDNEMDPADDDIFNDLFLD</sequence>
<dbReference type="Pfam" id="PF13181">
    <property type="entry name" value="TPR_8"/>
    <property type="match status" value="1"/>
</dbReference>
<dbReference type="SUPFAM" id="SSF48452">
    <property type="entry name" value="TPR-like"/>
    <property type="match status" value="2"/>
</dbReference>